<reference evidence="2" key="1">
    <citation type="journal article" date="2021" name="BMC Genomics">
        <title>Chromosome-level genome assembly and manually-curated proteome of model necrotroph Parastagonospora nodorum Sn15 reveals a genome-wide trove of candidate effector homologs, and redundancy of virulence-related functions within an accessory chromosome.</title>
        <authorList>
            <person name="Bertazzoni S."/>
            <person name="Jones D.A.B."/>
            <person name="Phan H.T."/>
            <person name="Tan K.-C."/>
            <person name="Hane J.K."/>
        </authorList>
    </citation>
    <scope>NUCLEOTIDE SEQUENCE [LARGE SCALE GENOMIC DNA]</scope>
    <source>
        <strain evidence="2">SN15 / ATCC MYA-4574 / FGSC 10173)</strain>
    </source>
</reference>
<dbReference type="EMBL" id="CP069036">
    <property type="protein sequence ID" value="QRD02769.1"/>
    <property type="molecule type" value="Genomic_DNA"/>
</dbReference>
<gene>
    <name evidence="1" type="ORF">JI435_418600</name>
</gene>
<organism evidence="1 2">
    <name type="scientific">Phaeosphaeria nodorum (strain SN15 / ATCC MYA-4574 / FGSC 10173)</name>
    <name type="common">Glume blotch fungus</name>
    <name type="synonym">Parastagonospora nodorum</name>
    <dbReference type="NCBI Taxonomy" id="321614"/>
    <lineage>
        <taxon>Eukaryota</taxon>
        <taxon>Fungi</taxon>
        <taxon>Dikarya</taxon>
        <taxon>Ascomycota</taxon>
        <taxon>Pezizomycotina</taxon>
        <taxon>Dothideomycetes</taxon>
        <taxon>Pleosporomycetidae</taxon>
        <taxon>Pleosporales</taxon>
        <taxon>Pleosporineae</taxon>
        <taxon>Phaeosphaeriaceae</taxon>
        <taxon>Parastagonospora</taxon>
    </lineage>
</organism>
<dbReference type="AlphaFoldDB" id="A0A7U2FEJ8"/>
<protein>
    <submittedName>
        <fullName evidence="1">Uncharacterized protein</fullName>
    </submittedName>
</protein>
<sequence>MERKPSRSTDYTVIGATPVQCGRHSRTQFRRWASLSSYHSPIRGFLTSFRPTCRNARN</sequence>
<dbReference type="VEuPathDB" id="FungiDB:JI435_418600"/>
<dbReference type="Proteomes" id="UP000663193">
    <property type="component" value="Chromosome 14"/>
</dbReference>
<evidence type="ECO:0000313" key="1">
    <source>
        <dbReference type="EMBL" id="QRD02769.1"/>
    </source>
</evidence>
<keyword evidence="2" id="KW-1185">Reference proteome</keyword>
<accession>A0A7U2FEJ8</accession>
<name>A0A7U2FEJ8_PHANO</name>
<evidence type="ECO:0000313" key="2">
    <source>
        <dbReference type="Proteomes" id="UP000663193"/>
    </source>
</evidence>
<proteinExistence type="predicted"/>